<dbReference type="AlphaFoldDB" id="A0A8X7NDG1"/>
<dbReference type="InterPro" id="IPR036852">
    <property type="entry name" value="Peptidase_S8/S53_dom_sf"/>
</dbReference>
<dbReference type="PROSITE" id="PS51892">
    <property type="entry name" value="SUBTILASE"/>
    <property type="match status" value="1"/>
</dbReference>
<gene>
    <name evidence="6" type="ORF">A4X09_0g1894</name>
</gene>
<reference evidence="6" key="2">
    <citation type="journal article" date="2019" name="IMA Fungus">
        <title>Genome sequencing and comparison of five Tilletia species to identify candidate genes for the detection of regulated species infecting wheat.</title>
        <authorList>
            <person name="Nguyen H.D.T."/>
            <person name="Sultana T."/>
            <person name="Kesanakurti P."/>
            <person name="Hambleton S."/>
        </authorList>
    </citation>
    <scope>NUCLEOTIDE SEQUENCE</scope>
    <source>
        <strain evidence="6">DAOMC 236422</strain>
    </source>
</reference>
<keyword evidence="2" id="KW-0732">Signal</keyword>
<dbReference type="GO" id="GO:0006508">
    <property type="term" value="P:proteolysis"/>
    <property type="evidence" value="ECO:0007669"/>
    <property type="project" value="InterPro"/>
</dbReference>
<dbReference type="Proteomes" id="UP000078113">
    <property type="component" value="Unassembled WGS sequence"/>
</dbReference>
<dbReference type="Pfam" id="PF06280">
    <property type="entry name" value="fn3_5"/>
    <property type="match status" value="1"/>
</dbReference>
<comment type="caution">
    <text evidence="6">The sequence shown here is derived from an EMBL/GenBank/DDBJ whole genome shotgun (WGS) entry which is preliminary data.</text>
</comment>
<dbReference type="GO" id="GO:0016020">
    <property type="term" value="C:membrane"/>
    <property type="evidence" value="ECO:0007669"/>
    <property type="project" value="InterPro"/>
</dbReference>
<feature type="domain" description="Peptidase S8/S53" evidence="4">
    <location>
        <begin position="9"/>
        <end position="107"/>
    </location>
</feature>
<dbReference type="InterPro" id="IPR010435">
    <property type="entry name" value="C5a/SBT2-like_Fn3"/>
</dbReference>
<dbReference type="GO" id="GO:0004252">
    <property type="term" value="F:serine-type endopeptidase activity"/>
    <property type="evidence" value="ECO:0007669"/>
    <property type="project" value="InterPro"/>
</dbReference>
<evidence type="ECO:0000256" key="3">
    <source>
        <dbReference type="PROSITE-ProRule" id="PRU01240"/>
    </source>
</evidence>
<dbReference type="Pfam" id="PF00082">
    <property type="entry name" value="Peptidase_S8"/>
    <property type="match status" value="1"/>
</dbReference>
<dbReference type="SUPFAM" id="SSF52743">
    <property type="entry name" value="Subtilisin-like"/>
    <property type="match status" value="1"/>
</dbReference>
<evidence type="ECO:0000259" key="5">
    <source>
        <dbReference type="Pfam" id="PF06280"/>
    </source>
</evidence>
<evidence type="ECO:0000313" key="6">
    <source>
        <dbReference type="EMBL" id="KAE8270455.1"/>
    </source>
</evidence>
<keyword evidence="7" id="KW-1185">Reference proteome</keyword>
<reference evidence="6" key="1">
    <citation type="submission" date="2016-04" db="EMBL/GenBank/DDBJ databases">
        <authorList>
            <person name="Nguyen H.D."/>
            <person name="Samba Siva P."/>
            <person name="Cullis J."/>
            <person name="Levesque C.A."/>
            <person name="Hambleton S."/>
        </authorList>
    </citation>
    <scope>NUCLEOTIDE SEQUENCE</scope>
    <source>
        <strain evidence="6">DAOMC 236422</strain>
    </source>
</reference>
<evidence type="ECO:0000259" key="4">
    <source>
        <dbReference type="Pfam" id="PF00082"/>
    </source>
</evidence>
<dbReference type="Gene3D" id="3.40.50.200">
    <property type="entry name" value="Peptidase S8/S53 domain"/>
    <property type="match status" value="1"/>
</dbReference>
<protein>
    <recommendedName>
        <fullName evidence="8">Fn3-like domain-containing protein</fullName>
    </recommendedName>
</protein>
<name>A0A8X7NDG1_9BASI</name>
<comment type="similarity">
    <text evidence="1 3">Belongs to the peptidase S8 family.</text>
</comment>
<evidence type="ECO:0008006" key="8">
    <source>
        <dbReference type="Google" id="ProtNLM"/>
    </source>
</evidence>
<dbReference type="InterPro" id="IPR013783">
    <property type="entry name" value="Ig-like_fold"/>
</dbReference>
<dbReference type="Gene3D" id="2.60.40.10">
    <property type="entry name" value="Immunoglobulins"/>
    <property type="match status" value="1"/>
</dbReference>
<evidence type="ECO:0000256" key="2">
    <source>
        <dbReference type="ARBA" id="ARBA00022729"/>
    </source>
</evidence>
<dbReference type="EMBL" id="LWDG02000050">
    <property type="protein sequence ID" value="KAE8270455.1"/>
    <property type="molecule type" value="Genomic_DNA"/>
</dbReference>
<organism evidence="6 7">
    <name type="scientific">Tilletia walkeri</name>
    <dbReference type="NCBI Taxonomy" id="117179"/>
    <lineage>
        <taxon>Eukaryota</taxon>
        <taxon>Fungi</taxon>
        <taxon>Dikarya</taxon>
        <taxon>Basidiomycota</taxon>
        <taxon>Ustilaginomycotina</taxon>
        <taxon>Exobasidiomycetes</taxon>
        <taxon>Tilletiales</taxon>
        <taxon>Tilletiaceae</taxon>
        <taxon>Tilletia</taxon>
    </lineage>
</organism>
<accession>A0A8X7NDG1</accession>
<evidence type="ECO:0000313" key="7">
    <source>
        <dbReference type="Proteomes" id="UP000078113"/>
    </source>
</evidence>
<comment type="caution">
    <text evidence="3">Lacks conserved residue(s) required for the propagation of feature annotation.</text>
</comment>
<evidence type="ECO:0000256" key="1">
    <source>
        <dbReference type="ARBA" id="ARBA00011073"/>
    </source>
</evidence>
<sequence length="431" mass="46020">MNVILDFSDSVAVNIIDEEFGGQVNEWSGKGPTWELQGSVSFLAVGGGLLCTTLLSQGGYEVEDGVSQSIPMVAGLYASYRSAKGTGDTSEELRSIFASTASPVTVSKSSPVLASVAEQGGGLVNIHNAINSITRVSPHALHLNDTVHFNGQQTLTITNVGTTSQHFSLVHRPAGTVHTCSDSSKGQYLDGLIRPVQGEQASAAISPATFDLEPGHTRTVTVTFTPPPTNQPKLPIYTGFIEARSDQEFGTVRASYLGVSGSMNALPILNRTGLSAIVDSVTLQPTFEDNKVYTLFPNGTGGPILGYRFLSGTARMAIDLVPANFTLDMLATSKTVPPSDQSRNDPPAYVPGHIARVDTRNYWPRDDPSNGILTSATSLKWTDYQNVTRTIHGGSYRFLLRALKIFGDPEAEDSYEAYVSPIFVVKQGGTA</sequence>
<feature type="domain" description="C5a peptidase/Subtilisin-like protease SBT2-like Fn3-like" evidence="5">
    <location>
        <begin position="143"/>
        <end position="243"/>
    </location>
</feature>
<proteinExistence type="inferred from homology"/>
<dbReference type="InterPro" id="IPR000209">
    <property type="entry name" value="Peptidase_S8/S53_dom"/>
</dbReference>